<name>A0AAV4ADI9_9GAST</name>
<evidence type="ECO:0000313" key="2">
    <source>
        <dbReference type="Proteomes" id="UP000735302"/>
    </source>
</evidence>
<proteinExistence type="predicted"/>
<dbReference type="EMBL" id="BLXT01003739">
    <property type="protein sequence ID" value="GFO04479.1"/>
    <property type="molecule type" value="Genomic_DNA"/>
</dbReference>
<protein>
    <submittedName>
        <fullName evidence="1">Uncharacterized protein</fullName>
    </submittedName>
</protein>
<reference evidence="1 2" key="1">
    <citation type="journal article" date="2021" name="Elife">
        <title>Chloroplast acquisition without the gene transfer in kleptoplastic sea slugs, Plakobranchus ocellatus.</title>
        <authorList>
            <person name="Maeda T."/>
            <person name="Takahashi S."/>
            <person name="Yoshida T."/>
            <person name="Shimamura S."/>
            <person name="Takaki Y."/>
            <person name="Nagai Y."/>
            <person name="Toyoda A."/>
            <person name="Suzuki Y."/>
            <person name="Arimoto A."/>
            <person name="Ishii H."/>
            <person name="Satoh N."/>
            <person name="Nishiyama T."/>
            <person name="Hasebe M."/>
            <person name="Maruyama T."/>
            <person name="Minagawa J."/>
            <person name="Obokata J."/>
            <person name="Shigenobu S."/>
        </authorList>
    </citation>
    <scope>NUCLEOTIDE SEQUENCE [LARGE SCALE GENOMIC DNA]</scope>
</reference>
<evidence type="ECO:0000313" key="1">
    <source>
        <dbReference type="EMBL" id="GFO04479.1"/>
    </source>
</evidence>
<comment type="caution">
    <text evidence="1">The sequence shown here is derived from an EMBL/GenBank/DDBJ whole genome shotgun (WGS) entry which is preliminary data.</text>
</comment>
<keyword evidence="2" id="KW-1185">Reference proteome</keyword>
<accession>A0AAV4ADI9</accession>
<organism evidence="1 2">
    <name type="scientific">Plakobranchus ocellatus</name>
    <dbReference type="NCBI Taxonomy" id="259542"/>
    <lineage>
        <taxon>Eukaryota</taxon>
        <taxon>Metazoa</taxon>
        <taxon>Spiralia</taxon>
        <taxon>Lophotrochozoa</taxon>
        <taxon>Mollusca</taxon>
        <taxon>Gastropoda</taxon>
        <taxon>Heterobranchia</taxon>
        <taxon>Euthyneura</taxon>
        <taxon>Panpulmonata</taxon>
        <taxon>Sacoglossa</taxon>
        <taxon>Placobranchoidea</taxon>
        <taxon>Plakobranchidae</taxon>
        <taxon>Plakobranchus</taxon>
    </lineage>
</organism>
<dbReference type="Proteomes" id="UP000735302">
    <property type="component" value="Unassembled WGS sequence"/>
</dbReference>
<gene>
    <name evidence="1" type="ORF">PoB_003098400</name>
</gene>
<dbReference type="AlphaFoldDB" id="A0AAV4ADI9"/>
<sequence length="110" mass="12596">MSTTLHAVAAEEEIYYNPVAAKLPQLSNFVDRQLAVMAFLKIHRNEPVALAEVDEFTECPPDRTSSWLLRATSTGLSCGLLRGKEGLVKRYNLTEEEYWRRFQFCKLEEG</sequence>